<evidence type="ECO:0000313" key="1">
    <source>
        <dbReference type="EMBL" id="OBS59132.1"/>
    </source>
</evidence>
<dbReference type="Proteomes" id="UP000092124">
    <property type="component" value="Unassembled WGS sequence"/>
</dbReference>
<dbReference type="EMBL" id="LZPO01108606">
    <property type="protein sequence ID" value="OBS59132.1"/>
    <property type="molecule type" value="Genomic_DNA"/>
</dbReference>
<sequence>MLLMTLGKVLKMIVIMPDIVVRSLMIWLGSCIKLFWARANAEGSFCKMAFCPDMERLPNSGSLPQHLSAVTPAQPLSCS</sequence>
<keyword evidence="2" id="KW-1185">Reference proteome</keyword>
<reference evidence="1 2" key="1">
    <citation type="submission" date="2016-06" db="EMBL/GenBank/DDBJ databases">
        <title>The Draft Genome Sequence and Annotation of the Desert Woodrat Neotoma lepida.</title>
        <authorList>
            <person name="Campbell M."/>
            <person name="Oakeson K.F."/>
            <person name="Yandell M."/>
            <person name="Halpert J.R."/>
            <person name="Dearing D."/>
        </authorList>
    </citation>
    <scope>NUCLEOTIDE SEQUENCE [LARGE SCALE GENOMIC DNA]</scope>
    <source>
        <strain evidence="1">417</strain>
        <tissue evidence="1">Liver</tissue>
    </source>
</reference>
<evidence type="ECO:0000313" key="2">
    <source>
        <dbReference type="Proteomes" id="UP000092124"/>
    </source>
</evidence>
<proteinExistence type="predicted"/>
<name>A0A1A6G157_NEOLE</name>
<comment type="caution">
    <text evidence="1">The sequence shown here is derived from an EMBL/GenBank/DDBJ whole genome shotgun (WGS) entry which is preliminary data.</text>
</comment>
<gene>
    <name evidence="1" type="ORF">A6R68_09743</name>
</gene>
<dbReference type="AlphaFoldDB" id="A0A1A6G157"/>
<organism evidence="1 2">
    <name type="scientific">Neotoma lepida</name>
    <name type="common">Desert woodrat</name>
    <dbReference type="NCBI Taxonomy" id="56216"/>
    <lineage>
        <taxon>Eukaryota</taxon>
        <taxon>Metazoa</taxon>
        <taxon>Chordata</taxon>
        <taxon>Craniata</taxon>
        <taxon>Vertebrata</taxon>
        <taxon>Euteleostomi</taxon>
        <taxon>Mammalia</taxon>
        <taxon>Eutheria</taxon>
        <taxon>Euarchontoglires</taxon>
        <taxon>Glires</taxon>
        <taxon>Rodentia</taxon>
        <taxon>Myomorpha</taxon>
        <taxon>Muroidea</taxon>
        <taxon>Cricetidae</taxon>
        <taxon>Neotominae</taxon>
        <taxon>Neotoma</taxon>
    </lineage>
</organism>
<accession>A0A1A6G157</accession>
<protein>
    <submittedName>
        <fullName evidence="1">Uncharacterized protein</fullName>
    </submittedName>
</protein>